<dbReference type="GO" id="GO:0046872">
    <property type="term" value="F:metal ion binding"/>
    <property type="evidence" value="ECO:0007669"/>
    <property type="project" value="UniProtKB-UniRule"/>
</dbReference>
<dbReference type="PANTHER" id="PTHR12320">
    <property type="entry name" value="PROTEIN PHOSPHATASE 2C"/>
    <property type="match status" value="1"/>
</dbReference>
<dbReference type="EMBL" id="CAJVPV010003247">
    <property type="protein sequence ID" value="CAG8547166.1"/>
    <property type="molecule type" value="Genomic_DNA"/>
</dbReference>
<keyword evidence="1" id="KW-0378">Hydrolase</keyword>
<comment type="catalytic activity">
    <reaction evidence="1">
        <text>O-phospho-L-threonyl-[protein] + H2O = L-threonyl-[protein] + phosphate</text>
        <dbReference type="Rhea" id="RHEA:47004"/>
        <dbReference type="Rhea" id="RHEA-COMP:11060"/>
        <dbReference type="Rhea" id="RHEA-COMP:11605"/>
        <dbReference type="ChEBI" id="CHEBI:15377"/>
        <dbReference type="ChEBI" id="CHEBI:30013"/>
        <dbReference type="ChEBI" id="CHEBI:43474"/>
        <dbReference type="ChEBI" id="CHEBI:61977"/>
        <dbReference type="EC" id="3.1.3.16"/>
    </reaction>
</comment>
<dbReference type="PANTHER" id="PTHR12320:SF84">
    <property type="entry name" value="PROTEIN PHOSPHATASE"/>
    <property type="match status" value="1"/>
</dbReference>
<evidence type="ECO:0000256" key="1">
    <source>
        <dbReference type="RuleBase" id="RU366020"/>
    </source>
</evidence>
<keyword evidence="1" id="KW-0479">Metal-binding</keyword>
<name>A0A9N9B0V6_9GLOM</name>
<comment type="cofactor">
    <cofactor evidence="1">
        <name>Mn(2+)</name>
        <dbReference type="ChEBI" id="CHEBI:29035"/>
    </cofactor>
</comment>
<dbReference type="GO" id="GO:0004722">
    <property type="term" value="F:protein serine/threonine phosphatase activity"/>
    <property type="evidence" value="ECO:0007669"/>
    <property type="project" value="UniProtKB-EC"/>
</dbReference>
<sequence length="133" mass="14996">FRNEEQQHSFNFPYQLGTGSFDTPQDAQTYTIKIQCGDIIILGSDGIFDNLFEDDILEEINRFICPRKGTLRVKPQIISDALAYRAKKASEDLNNSSPFQCRAMQEGLYYVGGKKDDISVLVGVVTDSKEFSN</sequence>
<comment type="caution">
    <text evidence="2">The sequence shown here is derived from an EMBL/GenBank/DDBJ whole genome shotgun (WGS) entry which is preliminary data.</text>
</comment>
<keyword evidence="1" id="KW-0904">Protein phosphatase</keyword>
<reference evidence="2" key="1">
    <citation type="submission" date="2021-06" db="EMBL/GenBank/DDBJ databases">
        <authorList>
            <person name="Kallberg Y."/>
            <person name="Tangrot J."/>
            <person name="Rosling A."/>
        </authorList>
    </citation>
    <scope>NUCLEOTIDE SEQUENCE</scope>
    <source>
        <strain evidence="2">CL551</strain>
    </source>
</reference>
<keyword evidence="1" id="KW-0460">Magnesium</keyword>
<accession>A0A9N9B0V6</accession>
<keyword evidence="3" id="KW-1185">Reference proteome</keyword>
<dbReference type="EC" id="3.1.3.16" evidence="1"/>
<keyword evidence="1" id="KW-0464">Manganese</keyword>
<comment type="cofactor">
    <cofactor evidence="1">
        <name>Mg(2+)</name>
        <dbReference type="ChEBI" id="CHEBI:18420"/>
    </cofactor>
</comment>
<comment type="similarity">
    <text evidence="1">Belongs to the PP2C family.</text>
</comment>
<evidence type="ECO:0000313" key="3">
    <source>
        <dbReference type="Proteomes" id="UP000789342"/>
    </source>
</evidence>
<dbReference type="OrthoDB" id="60843at2759"/>
<comment type="catalytic activity">
    <reaction evidence="1">
        <text>O-phospho-L-seryl-[protein] + H2O = L-seryl-[protein] + phosphate</text>
        <dbReference type="Rhea" id="RHEA:20629"/>
        <dbReference type="Rhea" id="RHEA-COMP:9863"/>
        <dbReference type="Rhea" id="RHEA-COMP:11604"/>
        <dbReference type="ChEBI" id="CHEBI:15377"/>
        <dbReference type="ChEBI" id="CHEBI:29999"/>
        <dbReference type="ChEBI" id="CHEBI:43474"/>
        <dbReference type="ChEBI" id="CHEBI:83421"/>
        <dbReference type="EC" id="3.1.3.16"/>
    </reaction>
</comment>
<dbReference type="InterPro" id="IPR039123">
    <property type="entry name" value="PPTC7"/>
</dbReference>
<protein>
    <recommendedName>
        <fullName evidence="1">Protein phosphatase</fullName>
        <ecNumber evidence="1">3.1.3.16</ecNumber>
    </recommendedName>
</protein>
<dbReference type="InterPro" id="IPR036457">
    <property type="entry name" value="PPM-type-like_dom_sf"/>
</dbReference>
<gene>
    <name evidence="2" type="ORF">AMORRO_LOCUS5402</name>
</gene>
<feature type="non-terminal residue" evidence="2">
    <location>
        <position position="1"/>
    </location>
</feature>
<dbReference type="Proteomes" id="UP000789342">
    <property type="component" value="Unassembled WGS sequence"/>
</dbReference>
<organism evidence="2 3">
    <name type="scientific">Acaulospora morrowiae</name>
    <dbReference type="NCBI Taxonomy" id="94023"/>
    <lineage>
        <taxon>Eukaryota</taxon>
        <taxon>Fungi</taxon>
        <taxon>Fungi incertae sedis</taxon>
        <taxon>Mucoromycota</taxon>
        <taxon>Glomeromycotina</taxon>
        <taxon>Glomeromycetes</taxon>
        <taxon>Diversisporales</taxon>
        <taxon>Acaulosporaceae</taxon>
        <taxon>Acaulospora</taxon>
    </lineage>
</organism>
<evidence type="ECO:0000313" key="2">
    <source>
        <dbReference type="EMBL" id="CAG8547166.1"/>
    </source>
</evidence>
<dbReference type="AlphaFoldDB" id="A0A9N9B0V6"/>
<dbReference type="Gene3D" id="3.60.40.10">
    <property type="entry name" value="PPM-type phosphatase domain"/>
    <property type="match status" value="1"/>
</dbReference>
<dbReference type="SUPFAM" id="SSF81606">
    <property type="entry name" value="PP2C-like"/>
    <property type="match status" value="1"/>
</dbReference>
<proteinExistence type="inferred from homology"/>